<dbReference type="PANTHER" id="PTHR16230:SF3">
    <property type="entry name" value="BIOGENESIS OF LYSOSOMAL ORGANELLES COMPLEX-1, SUBUNIT 4, CAPPUCCINO"/>
    <property type="match status" value="1"/>
</dbReference>
<dbReference type="InterPro" id="IPR024857">
    <property type="entry name" value="Cappuccino"/>
</dbReference>
<organism evidence="2">
    <name type="scientific">Zeugodacus cucurbitae</name>
    <name type="common">Melon fruit fly</name>
    <name type="synonym">Bactrocera cucurbitae</name>
    <dbReference type="NCBI Taxonomy" id="28588"/>
    <lineage>
        <taxon>Eukaryota</taxon>
        <taxon>Metazoa</taxon>
        <taxon>Ecdysozoa</taxon>
        <taxon>Arthropoda</taxon>
        <taxon>Hexapoda</taxon>
        <taxon>Insecta</taxon>
        <taxon>Pterygota</taxon>
        <taxon>Neoptera</taxon>
        <taxon>Endopterygota</taxon>
        <taxon>Diptera</taxon>
        <taxon>Brachycera</taxon>
        <taxon>Muscomorpha</taxon>
        <taxon>Tephritoidea</taxon>
        <taxon>Tephritidae</taxon>
        <taxon>Zeugodacus</taxon>
        <taxon>Zeugodacus</taxon>
    </lineage>
</organism>
<dbReference type="EMBL" id="GBXI01010795">
    <property type="protein sequence ID" value="JAD03497.1"/>
    <property type="molecule type" value="Transcribed_RNA"/>
</dbReference>
<sequence length="186" mass="20950">YKVEIFVDNKKEIMVEQAAEDYAKILQSINLDREINPICVNIEDMLARLDEFETLLSSVRAENNSILENHVSGIVAFSDGFDNLRQRIDKLEQFVDRVNTNVNEVEKSLDIAELELNVTDYSLKGLLIKPLLAKAKASGISSDVPEQPQSNLKDGEFQTVQVFQTNAYFGSNQISYSEEAQENQGS</sequence>
<evidence type="ECO:0000313" key="2">
    <source>
        <dbReference type="EMBL" id="JAD03497.1"/>
    </source>
</evidence>
<reference evidence="2" key="2">
    <citation type="journal article" date="2015" name="Gigascience">
        <title>Reconstructing a comprehensive transcriptome assembly of a white-pupal translocated strain of the pest fruit fly Bactrocera cucurbitae.</title>
        <authorList>
            <person name="Sim S.B."/>
            <person name="Calla B."/>
            <person name="Hall B."/>
            <person name="DeRego T."/>
            <person name="Geib S.M."/>
        </authorList>
    </citation>
    <scope>NUCLEOTIDE SEQUENCE</scope>
</reference>
<feature type="coiled-coil region" evidence="1">
    <location>
        <begin position="42"/>
        <end position="115"/>
    </location>
</feature>
<feature type="non-terminal residue" evidence="2">
    <location>
        <position position="1"/>
    </location>
</feature>
<dbReference type="AlphaFoldDB" id="A0A0A1WXB6"/>
<keyword evidence="1" id="KW-0175">Coiled coil</keyword>
<proteinExistence type="predicted"/>
<accession>A0A0A1WXB6</accession>
<dbReference type="GO" id="GO:0031083">
    <property type="term" value="C:BLOC-1 complex"/>
    <property type="evidence" value="ECO:0007669"/>
    <property type="project" value="TreeGrafter"/>
</dbReference>
<name>A0A0A1WXB6_ZEUCU</name>
<protein>
    <submittedName>
        <fullName evidence="2">Protein cappuccino homolog</fullName>
    </submittedName>
</protein>
<gene>
    <name evidence="2" type="primary">CNO</name>
    <name evidence="2" type="ORF">g.20580</name>
</gene>
<reference evidence="2" key="1">
    <citation type="submission" date="2014-11" db="EMBL/GenBank/DDBJ databases">
        <authorList>
            <person name="Geib S."/>
        </authorList>
    </citation>
    <scope>NUCLEOTIDE SEQUENCE</scope>
</reference>
<evidence type="ECO:0000256" key="1">
    <source>
        <dbReference type="SAM" id="Coils"/>
    </source>
</evidence>
<dbReference type="PANTHER" id="PTHR16230">
    <property type="entry name" value="CAPPUCCINO"/>
    <property type="match status" value="1"/>
</dbReference>